<organism evidence="6 7">
    <name type="scientific">Paraburkholderia bryophila</name>
    <dbReference type="NCBI Taxonomy" id="420952"/>
    <lineage>
        <taxon>Bacteria</taxon>
        <taxon>Pseudomonadati</taxon>
        <taxon>Pseudomonadota</taxon>
        <taxon>Betaproteobacteria</taxon>
        <taxon>Burkholderiales</taxon>
        <taxon>Burkholderiaceae</taxon>
        <taxon>Paraburkholderia</taxon>
    </lineage>
</organism>
<dbReference type="GO" id="GO:0030170">
    <property type="term" value="F:pyridoxal phosphate binding"/>
    <property type="evidence" value="ECO:0007669"/>
    <property type="project" value="InterPro"/>
</dbReference>
<gene>
    <name evidence="6" type="ORF">GGD40_006222</name>
</gene>
<name>A0A7Y9WTB8_9BURK</name>
<dbReference type="PANTHER" id="PTHR43643:SF3">
    <property type="entry name" value="HISTIDINOL-PHOSPHATE AMINOTRANSFERASE"/>
    <property type="match status" value="1"/>
</dbReference>
<dbReference type="Gene3D" id="3.90.1150.10">
    <property type="entry name" value="Aspartate Aminotransferase, domain 1"/>
    <property type="match status" value="1"/>
</dbReference>
<evidence type="ECO:0000313" key="7">
    <source>
        <dbReference type="Proteomes" id="UP000540929"/>
    </source>
</evidence>
<evidence type="ECO:0000256" key="3">
    <source>
        <dbReference type="ARBA" id="ARBA00022679"/>
    </source>
</evidence>
<keyword evidence="2 6" id="KW-0032">Aminotransferase</keyword>
<evidence type="ECO:0000256" key="2">
    <source>
        <dbReference type="ARBA" id="ARBA00022576"/>
    </source>
</evidence>
<dbReference type="InterPro" id="IPR015421">
    <property type="entry name" value="PyrdxlP-dep_Trfase_major"/>
</dbReference>
<dbReference type="Gene3D" id="3.40.640.10">
    <property type="entry name" value="Type I PLP-dependent aspartate aminotransferase-like (Major domain)"/>
    <property type="match status" value="1"/>
</dbReference>
<dbReference type="InterPro" id="IPR004839">
    <property type="entry name" value="Aminotransferase_I/II_large"/>
</dbReference>
<dbReference type="InterPro" id="IPR050106">
    <property type="entry name" value="HistidinolP_aminotransfase"/>
</dbReference>
<comment type="similarity">
    <text evidence="1">Belongs to the class-II pyridoxal-phosphate-dependent aminotransferase family. Histidinol-phosphate aminotransferase subfamily.</text>
</comment>
<dbReference type="SUPFAM" id="SSF53383">
    <property type="entry name" value="PLP-dependent transferases"/>
    <property type="match status" value="1"/>
</dbReference>
<evidence type="ECO:0000259" key="5">
    <source>
        <dbReference type="Pfam" id="PF00155"/>
    </source>
</evidence>
<comment type="caution">
    <text evidence="6">The sequence shown here is derived from an EMBL/GenBank/DDBJ whole genome shotgun (WGS) entry which is preliminary data.</text>
</comment>
<keyword evidence="4" id="KW-0663">Pyridoxal phosphate</keyword>
<evidence type="ECO:0000256" key="1">
    <source>
        <dbReference type="ARBA" id="ARBA00007970"/>
    </source>
</evidence>
<dbReference type="EMBL" id="JACCAS010000002">
    <property type="protein sequence ID" value="NYH26651.1"/>
    <property type="molecule type" value="Genomic_DNA"/>
</dbReference>
<dbReference type="RefSeq" id="WP_179746139.1">
    <property type="nucleotide sequence ID" value="NZ_JACCAS010000002.1"/>
</dbReference>
<dbReference type="GO" id="GO:0004400">
    <property type="term" value="F:histidinol-phosphate transaminase activity"/>
    <property type="evidence" value="ECO:0007669"/>
    <property type="project" value="UniProtKB-EC"/>
</dbReference>
<dbReference type="Pfam" id="PF00155">
    <property type="entry name" value="Aminotran_1_2"/>
    <property type="match status" value="1"/>
</dbReference>
<evidence type="ECO:0000256" key="4">
    <source>
        <dbReference type="ARBA" id="ARBA00022898"/>
    </source>
</evidence>
<dbReference type="InterPro" id="IPR015422">
    <property type="entry name" value="PyrdxlP-dep_Trfase_small"/>
</dbReference>
<accession>A0A7Y9WTB8</accession>
<protein>
    <submittedName>
        <fullName evidence="6">Histidinol-phosphate aminotransferase</fullName>
        <ecNumber evidence="6">2.6.1.9</ecNumber>
    </submittedName>
</protein>
<reference evidence="6 7" key="1">
    <citation type="submission" date="2020-07" db="EMBL/GenBank/DDBJ databases">
        <title>Exploring microbial biodiversity for novel pathways involved in the catabolism of aromatic compounds derived from lignin.</title>
        <authorList>
            <person name="Elkins J."/>
        </authorList>
    </citation>
    <scope>NUCLEOTIDE SEQUENCE [LARGE SCALE GENOMIC DNA]</scope>
    <source>
        <strain evidence="6 7">H2C3C</strain>
    </source>
</reference>
<dbReference type="InterPro" id="IPR015424">
    <property type="entry name" value="PyrdxlP-dep_Trfase"/>
</dbReference>
<sequence length="405" mass="44566">MGKVFQQESGGVFADSIQSILKNEFRAEPDWSSTTTSQHSIDMNENHPRFEPPRLYEQETSLELLANRHGLNQASMIDFSLNVNPFGCSPDAIAAAREAIENANVYPDINLSVLRAALSRKYRHAQEKYLFGAGLDDVIKLLIHAWASPKDKILVHLPTFPRYALEARMHGCEVIGVKGKDSKKFDIDRYAEALRNNPISMAFICSPNNPTGEFVSGDVIEYLARSSPRTIFVVDEALINPATEGSLRLPERLKNVAVLRTFSKLFGLAGMRVGFAIADERLIDAVRLVRPPFNVSLPAAAAAVAALEDDDFIAKCSRIFVEESEYFRRRISEKPGVAVVGSHGNMMLLELESLSSSQAAAKLASEGLVVADATSFDGLQNTATLRISLRSRTENEKLISALLAL</sequence>
<dbReference type="Proteomes" id="UP000540929">
    <property type="component" value="Unassembled WGS sequence"/>
</dbReference>
<proteinExistence type="inferred from homology"/>
<evidence type="ECO:0000313" key="6">
    <source>
        <dbReference type="EMBL" id="NYH26651.1"/>
    </source>
</evidence>
<keyword evidence="3 6" id="KW-0808">Transferase</keyword>
<feature type="domain" description="Aminotransferase class I/classII large" evidence="5">
    <location>
        <begin position="76"/>
        <end position="402"/>
    </location>
</feature>
<dbReference type="CDD" id="cd00609">
    <property type="entry name" value="AAT_like"/>
    <property type="match status" value="1"/>
</dbReference>
<dbReference type="EC" id="2.6.1.9" evidence="6"/>
<dbReference type="PANTHER" id="PTHR43643">
    <property type="entry name" value="HISTIDINOL-PHOSPHATE AMINOTRANSFERASE 2"/>
    <property type="match status" value="1"/>
</dbReference>
<keyword evidence="7" id="KW-1185">Reference proteome</keyword>
<dbReference type="AlphaFoldDB" id="A0A7Y9WTB8"/>